<evidence type="ECO:0000256" key="4">
    <source>
        <dbReference type="ARBA" id="ARBA00022485"/>
    </source>
</evidence>
<comment type="cofactor">
    <cofactor evidence="1">
        <name>[4Fe-4S] cluster</name>
        <dbReference type="ChEBI" id="CHEBI:49883"/>
    </cofactor>
</comment>
<sequence length="67" mass="7139">MLRKKAIVNINECVACGSCVKVCPLNIITIEQGVFAKIKTDKCVGCGKCAKACPASIIEVIKVEVDK</sequence>
<evidence type="ECO:0000256" key="1">
    <source>
        <dbReference type="ARBA" id="ARBA00001966"/>
    </source>
</evidence>
<evidence type="ECO:0000313" key="10">
    <source>
        <dbReference type="Proteomes" id="UP001301012"/>
    </source>
</evidence>
<dbReference type="InterPro" id="IPR050157">
    <property type="entry name" value="PSI_iron-sulfur_center"/>
</dbReference>
<dbReference type="Pfam" id="PF12838">
    <property type="entry name" value="Fer4_7"/>
    <property type="match status" value="1"/>
</dbReference>
<name>A0ABT7EB77_9FIRM</name>
<evidence type="ECO:0000259" key="8">
    <source>
        <dbReference type="PROSITE" id="PS51379"/>
    </source>
</evidence>
<keyword evidence="4" id="KW-0004">4Fe-4S</keyword>
<dbReference type="PANTHER" id="PTHR24960:SF79">
    <property type="entry name" value="PHOTOSYSTEM I IRON-SULFUR CENTER"/>
    <property type="match status" value="1"/>
</dbReference>
<dbReference type="PROSITE" id="PS51379">
    <property type="entry name" value="4FE4S_FER_2"/>
    <property type="match status" value="2"/>
</dbReference>
<keyword evidence="6" id="KW-0408">Iron</keyword>
<reference evidence="9 10" key="1">
    <citation type="submission" date="2023-05" db="EMBL/GenBank/DDBJ databases">
        <title>Rombocin, a short stable natural nisin variant, displays selective antimicrobial activity against Listeria monocytogenes and employs dual mode of action to kill target bacterial strains.</title>
        <authorList>
            <person name="Wambui J."/>
            <person name="Stephan R."/>
            <person name="Kuipers O.P."/>
        </authorList>
    </citation>
    <scope>NUCLEOTIDE SEQUENCE [LARGE SCALE GENOMIC DNA]</scope>
    <source>
        <strain evidence="9 10">RC002</strain>
    </source>
</reference>
<evidence type="ECO:0000256" key="7">
    <source>
        <dbReference type="ARBA" id="ARBA00023014"/>
    </source>
</evidence>
<comment type="function">
    <text evidence="2">Ferredoxins are iron-sulfur proteins that transfer electrons in a wide variety of metabolic reactions.</text>
</comment>
<evidence type="ECO:0000256" key="3">
    <source>
        <dbReference type="ARBA" id="ARBA00013529"/>
    </source>
</evidence>
<dbReference type="PANTHER" id="PTHR24960">
    <property type="entry name" value="PHOTOSYSTEM I IRON-SULFUR CENTER-RELATED"/>
    <property type="match status" value="1"/>
</dbReference>
<keyword evidence="10" id="KW-1185">Reference proteome</keyword>
<proteinExistence type="predicted"/>
<dbReference type="Proteomes" id="UP001301012">
    <property type="component" value="Unassembled WGS sequence"/>
</dbReference>
<gene>
    <name evidence="9" type="ORF">QOZ84_07060</name>
</gene>
<comment type="caution">
    <text evidence="9">The sequence shown here is derived from an EMBL/GenBank/DDBJ whole genome shotgun (WGS) entry which is preliminary data.</text>
</comment>
<evidence type="ECO:0000256" key="5">
    <source>
        <dbReference type="ARBA" id="ARBA00022723"/>
    </source>
</evidence>
<dbReference type="EMBL" id="JASKYM010000002">
    <property type="protein sequence ID" value="MDK2563303.1"/>
    <property type="molecule type" value="Genomic_DNA"/>
</dbReference>
<keyword evidence="7" id="KW-0411">Iron-sulfur</keyword>
<evidence type="ECO:0000256" key="2">
    <source>
        <dbReference type="ARBA" id="ARBA00003532"/>
    </source>
</evidence>
<dbReference type="SUPFAM" id="SSF54862">
    <property type="entry name" value="4Fe-4S ferredoxins"/>
    <property type="match status" value="1"/>
</dbReference>
<evidence type="ECO:0000313" key="9">
    <source>
        <dbReference type="EMBL" id="MDK2563303.1"/>
    </source>
</evidence>
<dbReference type="PROSITE" id="PS00198">
    <property type="entry name" value="4FE4S_FER_1"/>
    <property type="match status" value="1"/>
</dbReference>
<dbReference type="Gene3D" id="3.30.70.20">
    <property type="match status" value="1"/>
</dbReference>
<organism evidence="9 10">
    <name type="scientific">Romboutsia sedimentorum</name>
    <dbReference type="NCBI Taxonomy" id="1368474"/>
    <lineage>
        <taxon>Bacteria</taxon>
        <taxon>Bacillati</taxon>
        <taxon>Bacillota</taxon>
        <taxon>Clostridia</taxon>
        <taxon>Peptostreptococcales</taxon>
        <taxon>Peptostreptococcaceae</taxon>
        <taxon>Romboutsia</taxon>
    </lineage>
</organism>
<accession>A0ABT7EB77</accession>
<dbReference type="RefSeq" id="WP_284132251.1">
    <property type="nucleotide sequence ID" value="NZ_JASKYM010000002.1"/>
</dbReference>
<dbReference type="InterPro" id="IPR017900">
    <property type="entry name" value="4Fe4S_Fe_S_CS"/>
</dbReference>
<feature type="domain" description="4Fe-4S ferredoxin-type" evidence="8">
    <location>
        <begin position="34"/>
        <end position="63"/>
    </location>
</feature>
<protein>
    <recommendedName>
        <fullName evidence="3">Ferredoxin</fullName>
    </recommendedName>
</protein>
<evidence type="ECO:0000256" key="6">
    <source>
        <dbReference type="ARBA" id="ARBA00023004"/>
    </source>
</evidence>
<feature type="domain" description="4Fe-4S ferredoxin-type" evidence="8">
    <location>
        <begin position="4"/>
        <end position="33"/>
    </location>
</feature>
<dbReference type="InterPro" id="IPR017896">
    <property type="entry name" value="4Fe4S_Fe-S-bd"/>
</dbReference>
<keyword evidence="5" id="KW-0479">Metal-binding</keyword>